<dbReference type="InterPro" id="IPR035901">
    <property type="entry name" value="GIY-YIG_endonuc_sf"/>
</dbReference>
<proteinExistence type="inferred from homology"/>
<organism evidence="3 4">
    <name type="scientific">Aurantiacibacter gangjinensis</name>
    <dbReference type="NCBI Taxonomy" id="502682"/>
    <lineage>
        <taxon>Bacteria</taxon>
        <taxon>Pseudomonadati</taxon>
        <taxon>Pseudomonadota</taxon>
        <taxon>Alphaproteobacteria</taxon>
        <taxon>Sphingomonadales</taxon>
        <taxon>Erythrobacteraceae</taxon>
        <taxon>Aurantiacibacter</taxon>
    </lineage>
</organism>
<dbReference type="Pfam" id="PF01541">
    <property type="entry name" value="GIY-YIG"/>
    <property type="match status" value="1"/>
</dbReference>
<gene>
    <name evidence="3" type="ORF">AAW01_06545</name>
</gene>
<comment type="similarity">
    <text evidence="1">Belongs to the UPF0213 family.</text>
</comment>
<accession>A0A0G9MT87</accession>
<dbReference type="CDD" id="cd10448">
    <property type="entry name" value="GIY-YIG_unchar_3"/>
    <property type="match status" value="1"/>
</dbReference>
<keyword evidence="3" id="KW-0255">Endonuclease</keyword>
<dbReference type="PROSITE" id="PS50164">
    <property type="entry name" value="GIY_YIG"/>
    <property type="match status" value="1"/>
</dbReference>
<evidence type="ECO:0000256" key="1">
    <source>
        <dbReference type="ARBA" id="ARBA00007435"/>
    </source>
</evidence>
<dbReference type="Proteomes" id="UP000053070">
    <property type="component" value="Unassembled WGS sequence"/>
</dbReference>
<keyword evidence="3" id="KW-0378">Hydrolase</keyword>
<keyword evidence="4" id="KW-1185">Reference proteome</keyword>
<dbReference type="GO" id="GO:0004519">
    <property type="term" value="F:endonuclease activity"/>
    <property type="evidence" value="ECO:0007669"/>
    <property type="project" value="UniProtKB-KW"/>
</dbReference>
<dbReference type="PANTHER" id="PTHR34477:SF5">
    <property type="entry name" value="BSL5627 PROTEIN"/>
    <property type="match status" value="1"/>
</dbReference>
<sequence length="96" mass="11133">MFQPAAYIMASQKGGTLYVGVTSDPVKRIHQHREGLVDGFTKRYRCKRLVWIEFHENMDSAIIREKQLKAGSRKTKIALIEADNADWRDLWDAIIK</sequence>
<evidence type="ECO:0000313" key="4">
    <source>
        <dbReference type="Proteomes" id="UP000053070"/>
    </source>
</evidence>
<evidence type="ECO:0000313" key="3">
    <source>
        <dbReference type="EMBL" id="KLE33744.1"/>
    </source>
</evidence>
<dbReference type="PATRIC" id="fig|502682.8.peg.1335"/>
<reference evidence="3 4" key="1">
    <citation type="submission" date="2015-04" db="EMBL/GenBank/DDBJ databases">
        <title>The draft genome sequence of Erythrobacr gangjinensis K7-2.</title>
        <authorList>
            <person name="Zhuang L."/>
            <person name="Liu Y."/>
            <person name="Shao Z."/>
        </authorList>
    </citation>
    <scope>NUCLEOTIDE SEQUENCE [LARGE SCALE GENOMIC DNA]</scope>
    <source>
        <strain evidence="3 4">K7-2</strain>
    </source>
</reference>
<feature type="domain" description="GIY-YIG" evidence="2">
    <location>
        <begin position="2"/>
        <end position="78"/>
    </location>
</feature>
<dbReference type="InterPro" id="IPR000305">
    <property type="entry name" value="GIY-YIG_endonuc"/>
</dbReference>
<protein>
    <submittedName>
        <fullName evidence="3">Endonuclease</fullName>
    </submittedName>
</protein>
<dbReference type="OrthoDB" id="287318at2"/>
<keyword evidence="3" id="KW-0540">Nuclease</keyword>
<dbReference type="Gene3D" id="3.40.1440.10">
    <property type="entry name" value="GIY-YIG endonuclease"/>
    <property type="match status" value="1"/>
</dbReference>
<dbReference type="SUPFAM" id="SSF82771">
    <property type="entry name" value="GIY-YIG endonuclease"/>
    <property type="match status" value="1"/>
</dbReference>
<dbReference type="EMBL" id="LBHC01000001">
    <property type="protein sequence ID" value="KLE33744.1"/>
    <property type="molecule type" value="Genomic_DNA"/>
</dbReference>
<dbReference type="PANTHER" id="PTHR34477">
    <property type="entry name" value="UPF0213 PROTEIN YHBQ"/>
    <property type="match status" value="1"/>
</dbReference>
<dbReference type="SMART" id="SM00465">
    <property type="entry name" value="GIYc"/>
    <property type="match status" value="1"/>
</dbReference>
<dbReference type="InterPro" id="IPR050190">
    <property type="entry name" value="UPF0213_domain"/>
</dbReference>
<name>A0A0G9MT87_9SPHN</name>
<evidence type="ECO:0000259" key="2">
    <source>
        <dbReference type="PROSITE" id="PS50164"/>
    </source>
</evidence>
<dbReference type="STRING" id="502682.BMF35_a0311"/>
<comment type="caution">
    <text evidence="3">The sequence shown here is derived from an EMBL/GenBank/DDBJ whole genome shotgun (WGS) entry which is preliminary data.</text>
</comment>
<dbReference type="AlphaFoldDB" id="A0A0G9MT87"/>